<proteinExistence type="predicted"/>
<comment type="caution">
    <text evidence="4">The sequence shown here is derived from an EMBL/GenBank/DDBJ whole genome shotgun (WGS) entry which is preliminary data.</text>
</comment>
<gene>
    <name evidence="4" type="ORF">FC65_GL000412</name>
</gene>
<dbReference type="InterPro" id="IPR010724">
    <property type="entry name" value="RepA_N"/>
</dbReference>
<organism evidence="4 5">
    <name type="scientific">Ligilactobacillus acidipiscis DSM 15836</name>
    <dbReference type="NCBI Taxonomy" id="1423716"/>
    <lineage>
        <taxon>Bacteria</taxon>
        <taxon>Bacillati</taxon>
        <taxon>Bacillota</taxon>
        <taxon>Bacilli</taxon>
        <taxon>Lactobacillales</taxon>
        <taxon>Lactobacillaceae</taxon>
        <taxon>Ligilactobacillus</taxon>
    </lineage>
</organism>
<feature type="compositionally biased region" description="Low complexity" evidence="1">
    <location>
        <begin position="168"/>
        <end position="179"/>
    </location>
</feature>
<protein>
    <submittedName>
        <fullName evidence="4">Replication initiator protein</fullName>
    </submittedName>
</protein>
<name>A0ABR5PIC7_9LACO</name>
<evidence type="ECO:0000313" key="4">
    <source>
        <dbReference type="EMBL" id="KRM25367.1"/>
    </source>
</evidence>
<evidence type="ECO:0000259" key="2">
    <source>
        <dbReference type="Pfam" id="PF06970"/>
    </source>
</evidence>
<dbReference type="InterPro" id="IPR041151">
    <property type="entry name" value="Bac_RepA_C"/>
</dbReference>
<feature type="region of interest" description="Disordered" evidence="1">
    <location>
        <begin position="162"/>
        <end position="197"/>
    </location>
</feature>
<dbReference type="Pfam" id="PF18008">
    <property type="entry name" value="Bac_RepA_C"/>
    <property type="match status" value="1"/>
</dbReference>
<sequence length="382" mass="44757">MYVTKGVLFMERKSFNFYEANNVYGDLFFQFPKVLIYGKTYKNLSAEAKLAYMVLKDRLEYSLKNQWVDEDNKVYFIFTNNELQKLFNCSEHKVIKIKKELEKVNLLFQQKMGFDPKQKRNLPNRLYLAQLNVTAQDVYLKQKTSDEAEPFGINGTAKNAARQKNIVSSKSSGTSGTAKNAARQKKPESVDTNGTAKNAVNQDKDILRFTRYNIDTAELDFSTTNYSTQKIENQNQDLVTNAKDFLTLDSGDQVPLEPEAIQLLSFWVRTPQQMRKVIGIILNARRDMEKEHQNIGMHFLLDDEELQHRLTLSLRRYFNAIRSNEKNVKNYENYLYGTMRNMFGDYWNIKKHEEFIEEHPDLEERQNFLTHALLEHNQTNNS</sequence>
<feature type="domain" description="Replication initiator A N-terminal" evidence="2">
    <location>
        <begin position="27"/>
        <end position="101"/>
    </location>
</feature>
<evidence type="ECO:0000313" key="5">
    <source>
        <dbReference type="Proteomes" id="UP000051217"/>
    </source>
</evidence>
<evidence type="ECO:0000256" key="1">
    <source>
        <dbReference type="SAM" id="MobiDB-lite"/>
    </source>
</evidence>
<feature type="domain" description="Replication initiator protein A C-terminal" evidence="3">
    <location>
        <begin position="256"/>
        <end position="348"/>
    </location>
</feature>
<accession>A0ABR5PIC7</accession>
<dbReference type="Pfam" id="PF06970">
    <property type="entry name" value="RepA_N"/>
    <property type="match status" value="1"/>
</dbReference>
<evidence type="ECO:0000259" key="3">
    <source>
        <dbReference type="Pfam" id="PF18008"/>
    </source>
</evidence>
<dbReference type="EMBL" id="AZFI01000136">
    <property type="protein sequence ID" value="KRM25367.1"/>
    <property type="molecule type" value="Genomic_DNA"/>
</dbReference>
<keyword evidence="5" id="KW-1185">Reference proteome</keyword>
<reference evidence="4 5" key="1">
    <citation type="journal article" date="2015" name="Genome Announc.">
        <title>Expanding the biotechnology potential of lactobacilli through comparative genomics of 213 strains and associated genera.</title>
        <authorList>
            <person name="Sun Z."/>
            <person name="Harris H.M."/>
            <person name="McCann A."/>
            <person name="Guo C."/>
            <person name="Argimon S."/>
            <person name="Zhang W."/>
            <person name="Yang X."/>
            <person name="Jeffery I.B."/>
            <person name="Cooney J.C."/>
            <person name="Kagawa T.F."/>
            <person name="Liu W."/>
            <person name="Song Y."/>
            <person name="Salvetti E."/>
            <person name="Wrobel A."/>
            <person name="Rasinkangas P."/>
            <person name="Parkhill J."/>
            <person name="Rea M.C."/>
            <person name="O'Sullivan O."/>
            <person name="Ritari J."/>
            <person name="Douillard F.P."/>
            <person name="Paul Ross R."/>
            <person name="Yang R."/>
            <person name="Briner A.E."/>
            <person name="Felis G.E."/>
            <person name="de Vos W.M."/>
            <person name="Barrangou R."/>
            <person name="Klaenhammer T.R."/>
            <person name="Caufield P.W."/>
            <person name="Cui Y."/>
            <person name="Zhang H."/>
            <person name="O'Toole P.W."/>
        </authorList>
    </citation>
    <scope>NUCLEOTIDE SEQUENCE [LARGE SCALE GENOMIC DNA]</scope>
    <source>
        <strain evidence="4 5">DSM 15836</strain>
    </source>
</reference>
<dbReference type="Proteomes" id="UP000051217">
    <property type="component" value="Unassembled WGS sequence"/>
</dbReference>